<reference evidence="1 2" key="1">
    <citation type="submission" date="2015-06" db="EMBL/GenBank/DDBJ databases">
        <title>A Comprehensive Approach to Explore the Metabolic and Phylogenetic Diversity of Bacterial Steroid Degradation in the Environment: Testosterone as an Example.</title>
        <authorList>
            <person name="Yang F.-C."/>
            <person name="Chen Y.-L."/>
            <person name="Yu C.-P."/>
            <person name="Tang S.-L."/>
            <person name="Wang P.-H."/>
            <person name="Ismail W."/>
            <person name="Wang C.-H."/>
            <person name="Yang C.-Y."/>
            <person name="Chiang Y.-R."/>
        </authorList>
    </citation>
    <scope>NUCLEOTIDE SEQUENCE [LARGE SCALE GENOMIC DNA]</scope>
    <source>
        <strain evidence="1 2">DSM 18526</strain>
    </source>
</reference>
<evidence type="ECO:0008006" key="3">
    <source>
        <dbReference type="Google" id="ProtNLM"/>
    </source>
</evidence>
<proteinExistence type="predicted"/>
<dbReference type="NCBIfam" id="TIGR04255">
    <property type="entry name" value="sporadTIGR04255"/>
    <property type="match status" value="1"/>
</dbReference>
<dbReference type="STRING" id="465721.ACG33_07295"/>
<evidence type="ECO:0000313" key="2">
    <source>
        <dbReference type="Proteomes" id="UP000070250"/>
    </source>
</evidence>
<protein>
    <recommendedName>
        <fullName evidence="3">TIGR04255 family protein</fullName>
    </recommendedName>
</protein>
<name>A0A127F8Z1_STEDE</name>
<dbReference type="KEGG" id="sdf:ACG33_07295"/>
<evidence type="ECO:0000313" key="1">
    <source>
        <dbReference type="EMBL" id="AMN46903.1"/>
    </source>
</evidence>
<dbReference type="AlphaFoldDB" id="A0A127F8Z1"/>
<organism evidence="1 2">
    <name type="scientific">Steroidobacter denitrificans</name>
    <dbReference type="NCBI Taxonomy" id="465721"/>
    <lineage>
        <taxon>Bacteria</taxon>
        <taxon>Pseudomonadati</taxon>
        <taxon>Pseudomonadota</taxon>
        <taxon>Gammaproteobacteria</taxon>
        <taxon>Steroidobacterales</taxon>
        <taxon>Steroidobacteraceae</taxon>
        <taxon>Steroidobacter</taxon>
    </lineage>
</organism>
<gene>
    <name evidence="1" type="ORF">ACG33_07295</name>
</gene>
<dbReference type="Proteomes" id="UP000070250">
    <property type="component" value="Chromosome"/>
</dbReference>
<accession>A0A127F8Z1</accession>
<sequence>MAQYVPDIQERLRSQYEEFEEEQIADVAMQPRSKAIALRNETRWRFERADARSGYILYNASLTYHTTAYTDFEEFVPEIVKGFSTVAEIAGISRMHRIGLRYVDLIADQGNAPLEDYIDAQLRGFELDGVTEKISQYVVSGATVMGQILFRATKGVLDAALPPDLLPLVLKPVRMPDPNKRSLFLDTDHFIEGAESMPRIEQLEQFLRELKKPIASAFKRAISDKAVKEWK</sequence>
<dbReference type="InterPro" id="IPR026349">
    <property type="entry name" value="CHP04255"/>
</dbReference>
<dbReference type="EMBL" id="CP011971">
    <property type="protein sequence ID" value="AMN46903.1"/>
    <property type="molecule type" value="Genomic_DNA"/>
</dbReference>
<keyword evidence="2" id="KW-1185">Reference proteome</keyword>